<name>A0AAP2UMR5_CLOIN</name>
<comment type="caution">
    <text evidence="1">The sequence shown here is derived from an EMBL/GenBank/DDBJ whole genome shotgun (WGS) entry which is preliminary data.</text>
</comment>
<evidence type="ECO:0000313" key="2">
    <source>
        <dbReference type="Proteomes" id="UP001203972"/>
    </source>
</evidence>
<sequence length="369" mass="42391">MIMTTKMKTEAAAMISCYDNKKKYDMYCKKLLSNKQILAYVMKGCIPEYADIPLEDIPSYIEMSSINTAECECIDDYQVEVTDEAIPGAQIKYDIQFEATIPMKQKVTDKSTPAEKRLRMIINLESQAEDDPGYPLIKRALYYCSRLMARQKHPKDGFQHSDYGRIRKVCSIWICIGHNNQKNDVINTYKIQETCETKIWHAAKEDYDLLTAVMVYPKKEGVRKAQDIPNAVEQEDENKQRLLELLKILFIKNLAVEDKKEQLQKTYGILMEKEIDQEVMTMCNFSDFIEQRGIEKGLEQGMEKGLKKGLLQGKAEGKKEGKAEGKVEATLLHVKKLMQRINVSAVDAMNMLDVEEDIRPTILQSLQLS</sequence>
<dbReference type="EMBL" id="JAKTMA010000016">
    <property type="protein sequence ID" value="MCR0233162.1"/>
    <property type="molecule type" value="Genomic_DNA"/>
</dbReference>
<dbReference type="AlphaFoldDB" id="A0AAP2UMR5"/>
<evidence type="ECO:0000313" key="1">
    <source>
        <dbReference type="EMBL" id="MCR0233162.1"/>
    </source>
</evidence>
<dbReference type="Proteomes" id="UP001203972">
    <property type="component" value="Unassembled WGS sequence"/>
</dbReference>
<dbReference type="RefSeq" id="WP_055200973.1">
    <property type="nucleotide sequence ID" value="NZ_AP025565.1"/>
</dbReference>
<protein>
    <recommendedName>
        <fullName evidence="3">Flagellar assembly protein H</fullName>
    </recommendedName>
</protein>
<reference evidence="1" key="1">
    <citation type="journal article" date="2022" name="Clin. Infect. Dis.">
        <title>Association between Clostridium innocuum and antibiotic-associated diarrhea in adults and children: A cross-sectional study and comparative genomics analysis.</title>
        <authorList>
            <person name="Cherny K.E."/>
            <person name="Muscat E.B."/>
            <person name="Balaji A."/>
            <person name="Mukherjee J."/>
            <person name="Ozer E.A."/>
            <person name="Angarone M.P."/>
            <person name="Hauser A.R."/>
            <person name="Sichel J.S."/>
            <person name="Amponsah E."/>
            <person name="Kociolek L.K."/>
        </authorList>
    </citation>
    <scope>NUCLEOTIDE SEQUENCE</scope>
    <source>
        <strain evidence="1">NU1-AC-029v</strain>
    </source>
</reference>
<gene>
    <name evidence="1" type="ORF">MKC95_10325</name>
</gene>
<evidence type="ECO:0008006" key="3">
    <source>
        <dbReference type="Google" id="ProtNLM"/>
    </source>
</evidence>
<organism evidence="1 2">
    <name type="scientific">Clostridium innocuum</name>
    <dbReference type="NCBI Taxonomy" id="1522"/>
    <lineage>
        <taxon>Bacteria</taxon>
        <taxon>Bacillati</taxon>
        <taxon>Bacillota</taxon>
        <taxon>Clostridia</taxon>
        <taxon>Eubacteriales</taxon>
        <taxon>Clostridiaceae</taxon>
        <taxon>Clostridium</taxon>
    </lineage>
</organism>
<accession>A0AAP2UMR5</accession>
<proteinExistence type="predicted"/>